<feature type="domain" description="Type II secretion system protein GspF" evidence="9">
    <location>
        <begin position="372"/>
        <end position="498"/>
    </location>
</feature>
<evidence type="ECO:0000256" key="6">
    <source>
        <dbReference type="SAM" id="MobiDB-lite"/>
    </source>
</evidence>
<evidence type="ECO:0000256" key="1">
    <source>
        <dbReference type="ARBA" id="ARBA00004651"/>
    </source>
</evidence>
<comment type="subcellular location">
    <subcellularLocation>
        <location evidence="1">Cell membrane</location>
        <topology evidence="1">Multi-pass membrane protein</topology>
    </subcellularLocation>
</comment>
<dbReference type="Gene3D" id="1.20.81.30">
    <property type="entry name" value="Type II secretion system (T2SS), domain F"/>
    <property type="match status" value="1"/>
</dbReference>
<feature type="compositionally biased region" description="Low complexity" evidence="6">
    <location>
        <begin position="116"/>
        <end position="126"/>
    </location>
</feature>
<dbReference type="AlphaFoldDB" id="A0AAE4AZ61"/>
<name>A0AAE4AZ61_9ACTN</name>
<keyword evidence="3 7" id="KW-0812">Transmembrane</keyword>
<dbReference type="Pfam" id="PF00482">
    <property type="entry name" value="T2SSF"/>
    <property type="match status" value="1"/>
</dbReference>
<feature type="transmembrane region" description="Helical" evidence="7">
    <location>
        <begin position="219"/>
        <end position="240"/>
    </location>
</feature>
<evidence type="ECO:0000256" key="2">
    <source>
        <dbReference type="ARBA" id="ARBA00022475"/>
    </source>
</evidence>
<evidence type="ECO:0000313" key="10">
    <source>
        <dbReference type="EMBL" id="MDQ0368760.1"/>
    </source>
</evidence>
<gene>
    <name evidence="10" type="ORF">J2S42_005429</name>
</gene>
<dbReference type="RefSeq" id="WP_307243498.1">
    <property type="nucleotide sequence ID" value="NZ_JAUSUZ010000001.1"/>
</dbReference>
<keyword evidence="11" id="KW-1185">Reference proteome</keyword>
<feature type="compositionally biased region" description="Polar residues" evidence="6">
    <location>
        <begin position="178"/>
        <end position="190"/>
    </location>
</feature>
<evidence type="ECO:0000256" key="3">
    <source>
        <dbReference type="ARBA" id="ARBA00022692"/>
    </source>
</evidence>
<keyword evidence="4 7" id="KW-1133">Transmembrane helix</keyword>
<feature type="transmembrane region" description="Helical" evidence="7">
    <location>
        <begin position="512"/>
        <end position="532"/>
    </location>
</feature>
<dbReference type="InterPro" id="IPR018076">
    <property type="entry name" value="T2SS_GspF_dom"/>
</dbReference>
<evidence type="ECO:0000256" key="7">
    <source>
        <dbReference type="SAM" id="Phobius"/>
    </source>
</evidence>
<accession>A0AAE4AZ61</accession>
<evidence type="ECO:0000259" key="9">
    <source>
        <dbReference type="Pfam" id="PF00482"/>
    </source>
</evidence>
<feature type="chain" id="PRO_5042179037" evidence="8">
    <location>
        <begin position="26"/>
        <end position="540"/>
    </location>
</feature>
<keyword evidence="2" id="KW-1003">Cell membrane</keyword>
<feature type="compositionally biased region" description="Basic and acidic residues" evidence="6">
    <location>
        <begin position="142"/>
        <end position="155"/>
    </location>
</feature>
<organism evidence="10 11">
    <name type="scientific">Catenuloplanes indicus</name>
    <dbReference type="NCBI Taxonomy" id="137267"/>
    <lineage>
        <taxon>Bacteria</taxon>
        <taxon>Bacillati</taxon>
        <taxon>Actinomycetota</taxon>
        <taxon>Actinomycetes</taxon>
        <taxon>Micromonosporales</taxon>
        <taxon>Micromonosporaceae</taxon>
        <taxon>Catenuloplanes</taxon>
    </lineage>
</organism>
<evidence type="ECO:0000256" key="4">
    <source>
        <dbReference type="ARBA" id="ARBA00022989"/>
    </source>
</evidence>
<feature type="region of interest" description="Disordered" evidence="6">
    <location>
        <begin position="116"/>
        <end position="213"/>
    </location>
</feature>
<dbReference type="Proteomes" id="UP001240236">
    <property type="component" value="Unassembled WGS sequence"/>
</dbReference>
<dbReference type="PANTHER" id="PTHR35007">
    <property type="entry name" value="INTEGRAL MEMBRANE PROTEIN-RELATED"/>
    <property type="match status" value="1"/>
</dbReference>
<evidence type="ECO:0000313" key="11">
    <source>
        <dbReference type="Proteomes" id="UP001240236"/>
    </source>
</evidence>
<dbReference type="EMBL" id="JAUSUZ010000001">
    <property type="protein sequence ID" value="MDQ0368760.1"/>
    <property type="molecule type" value="Genomic_DNA"/>
</dbReference>
<feature type="transmembrane region" description="Helical" evidence="7">
    <location>
        <begin position="314"/>
        <end position="333"/>
    </location>
</feature>
<protein>
    <submittedName>
        <fullName evidence="10">Tight adherence protein B</fullName>
    </submittedName>
</protein>
<feature type="transmembrane region" description="Helical" evidence="7">
    <location>
        <begin position="339"/>
        <end position="356"/>
    </location>
</feature>
<dbReference type="GO" id="GO:0005886">
    <property type="term" value="C:plasma membrane"/>
    <property type="evidence" value="ECO:0007669"/>
    <property type="project" value="UniProtKB-SubCell"/>
</dbReference>
<dbReference type="PANTHER" id="PTHR35007:SF1">
    <property type="entry name" value="PILUS ASSEMBLY PROTEIN"/>
    <property type="match status" value="1"/>
</dbReference>
<proteinExistence type="predicted"/>
<keyword evidence="8" id="KW-0732">Signal</keyword>
<sequence length="540" mass="56325">MRRAAALSVAALGLSLVIGATPAYADPVELTLSGTKVTPGQVSFRLTAQGLQDGLDASRLRVMVGDRTLPAELDGRRLRASVPAELAGTDATVRVVLAVPGDDDFAVATERVSFAGAPASPSAGTTDRAADPTGPAVGATDRPVDPTDRPVDATDRAVGATGPAADATGSAAPVPVSASRTPAGTSTPAASVSERAGAPASVPSNDLESAGGARGSGRGLLIAAVAALAAAAAIGGWLLFSGGGRRNEFQRRLDTLRQFTDARGTVPDEQRFTAQTRLVLGILHWLDGRLSPKLRASIEMSVQRAGVALDPAEWLLVRIAITVVSTVAIGALFGSWFGLLTGALAGWVGPGQWLSFRAGRRSRAFTDQLPDALRLMVGALRSGFTLNQSIDAVVREGQAPVSTELGRAMAETRLGDDLENALDRVGERNNNPDVGWIVMAIRIQREVGGNLSEVLETAVHTMRERAKLNRHVRALSAEGRLSGIILFAMPFVIAAVLLVLRPEYVRPLYTEPAGLAMVAVAAVLLTVGAVWLRRLVEVKV</sequence>
<evidence type="ECO:0000256" key="5">
    <source>
        <dbReference type="ARBA" id="ARBA00023136"/>
    </source>
</evidence>
<evidence type="ECO:0000256" key="8">
    <source>
        <dbReference type="SAM" id="SignalP"/>
    </source>
</evidence>
<reference evidence="10 11" key="1">
    <citation type="submission" date="2023-07" db="EMBL/GenBank/DDBJ databases">
        <title>Sequencing the genomes of 1000 actinobacteria strains.</title>
        <authorList>
            <person name="Klenk H.-P."/>
        </authorList>
    </citation>
    <scope>NUCLEOTIDE SEQUENCE [LARGE SCALE GENOMIC DNA]</scope>
    <source>
        <strain evidence="10 11">DSM 44709</strain>
    </source>
</reference>
<keyword evidence="5 7" id="KW-0472">Membrane</keyword>
<comment type="caution">
    <text evidence="10">The sequence shown here is derived from an EMBL/GenBank/DDBJ whole genome shotgun (WGS) entry which is preliminary data.</text>
</comment>
<feature type="signal peptide" evidence="8">
    <location>
        <begin position="1"/>
        <end position="25"/>
    </location>
</feature>
<feature type="transmembrane region" description="Helical" evidence="7">
    <location>
        <begin position="481"/>
        <end position="500"/>
    </location>
</feature>
<dbReference type="InterPro" id="IPR042094">
    <property type="entry name" value="T2SS_GspF_sf"/>
</dbReference>